<dbReference type="InterPro" id="IPR029071">
    <property type="entry name" value="Ubiquitin-like_domsf"/>
</dbReference>
<dbReference type="Proteomes" id="UP000294933">
    <property type="component" value="Unassembled WGS sequence"/>
</dbReference>
<dbReference type="AlphaFoldDB" id="A0A4Y7QAF4"/>
<dbReference type="STRING" id="50990.A0A4Y7QAF4"/>
<sequence>MSSELPPTLPDSDPLPHLQQDQTELTKPVVTTTGLVPSRPPTAMTSTQTIVPTMDDEKEGGSKGVPTAGEDGPVVQPTVEEDGSSDPAAVEIQGGNVTAVAEATATTTTPPTPIPPTPQTAITFLLVSGSRRTMSFDPETTIGRVKELVWNAWPTDWKDEQPPAPSYLRILYLGKILQDEDTLAKLSFASSIPSAPPTNPTKSSRNHNSNSNNPPPTIVHLSIRPYAPPSEDDSALKKKAQKAARRALGRSVSSAGALEGGGTVVGAATVGGETVDEGGAGCCCVIC</sequence>
<dbReference type="InterPro" id="IPR039540">
    <property type="entry name" value="UBL3-like_ubiquitin_dom"/>
</dbReference>
<accession>A0A4Y7QAF4</accession>
<dbReference type="EMBL" id="ML170166">
    <property type="protein sequence ID" value="TDL24574.1"/>
    <property type="molecule type" value="Genomic_DNA"/>
</dbReference>
<feature type="compositionally biased region" description="Low complexity" evidence="1">
    <location>
        <begin position="1"/>
        <end position="16"/>
    </location>
</feature>
<evidence type="ECO:0000259" key="2">
    <source>
        <dbReference type="PROSITE" id="PS50053"/>
    </source>
</evidence>
<protein>
    <recommendedName>
        <fullName evidence="2">Ubiquitin-like domain-containing protein</fullName>
    </recommendedName>
</protein>
<feature type="region of interest" description="Disordered" evidence="1">
    <location>
        <begin position="191"/>
        <end position="242"/>
    </location>
</feature>
<feature type="domain" description="Ubiquitin-like" evidence="2">
    <location>
        <begin position="120"/>
        <end position="190"/>
    </location>
</feature>
<evidence type="ECO:0000313" key="3">
    <source>
        <dbReference type="EMBL" id="TDL24574.1"/>
    </source>
</evidence>
<proteinExistence type="predicted"/>
<dbReference type="PROSITE" id="PS50053">
    <property type="entry name" value="UBIQUITIN_2"/>
    <property type="match status" value="1"/>
</dbReference>
<dbReference type="PANTHER" id="PTHR13169:SF0">
    <property type="entry name" value="UBIQUITIN-LIKE PROTEIN 3"/>
    <property type="match status" value="1"/>
</dbReference>
<dbReference type="VEuPathDB" id="FungiDB:BD410DRAFT_94919"/>
<dbReference type="SUPFAM" id="SSF54236">
    <property type="entry name" value="Ubiquitin-like"/>
    <property type="match status" value="1"/>
</dbReference>
<organism evidence="3 4">
    <name type="scientific">Rickenella mellea</name>
    <dbReference type="NCBI Taxonomy" id="50990"/>
    <lineage>
        <taxon>Eukaryota</taxon>
        <taxon>Fungi</taxon>
        <taxon>Dikarya</taxon>
        <taxon>Basidiomycota</taxon>
        <taxon>Agaricomycotina</taxon>
        <taxon>Agaricomycetes</taxon>
        <taxon>Hymenochaetales</taxon>
        <taxon>Rickenellaceae</taxon>
        <taxon>Rickenella</taxon>
    </lineage>
</organism>
<dbReference type="Gene3D" id="3.10.20.90">
    <property type="entry name" value="Phosphatidylinositol 3-kinase Catalytic Subunit, Chain A, domain 1"/>
    <property type="match status" value="1"/>
</dbReference>
<feature type="compositionally biased region" description="Polar residues" evidence="1">
    <location>
        <begin position="19"/>
        <end position="35"/>
    </location>
</feature>
<evidence type="ECO:0000313" key="4">
    <source>
        <dbReference type="Proteomes" id="UP000294933"/>
    </source>
</evidence>
<evidence type="ECO:0000256" key="1">
    <source>
        <dbReference type="SAM" id="MobiDB-lite"/>
    </source>
</evidence>
<dbReference type="InterPro" id="IPR000626">
    <property type="entry name" value="Ubiquitin-like_dom"/>
</dbReference>
<reference evidence="3 4" key="1">
    <citation type="submission" date="2018-06" db="EMBL/GenBank/DDBJ databases">
        <title>A transcriptomic atlas of mushroom development highlights an independent origin of complex multicellularity.</title>
        <authorList>
            <consortium name="DOE Joint Genome Institute"/>
            <person name="Krizsan K."/>
            <person name="Almasi E."/>
            <person name="Merenyi Z."/>
            <person name="Sahu N."/>
            <person name="Viragh M."/>
            <person name="Koszo T."/>
            <person name="Mondo S."/>
            <person name="Kiss B."/>
            <person name="Balint B."/>
            <person name="Kues U."/>
            <person name="Barry K."/>
            <person name="Hegedus J.C."/>
            <person name="Henrissat B."/>
            <person name="Johnson J."/>
            <person name="Lipzen A."/>
            <person name="Ohm R."/>
            <person name="Nagy I."/>
            <person name="Pangilinan J."/>
            <person name="Yan J."/>
            <person name="Xiong Y."/>
            <person name="Grigoriev I.V."/>
            <person name="Hibbett D.S."/>
            <person name="Nagy L.G."/>
        </authorList>
    </citation>
    <scope>NUCLEOTIDE SEQUENCE [LARGE SCALE GENOMIC DNA]</scope>
    <source>
        <strain evidence="3 4">SZMC22713</strain>
    </source>
</reference>
<gene>
    <name evidence="3" type="ORF">BD410DRAFT_94919</name>
</gene>
<feature type="region of interest" description="Disordered" evidence="1">
    <location>
        <begin position="1"/>
        <end position="85"/>
    </location>
</feature>
<dbReference type="PANTHER" id="PTHR13169">
    <property type="entry name" value="UBIQUITIN-LIKE PROTEIN 3 HCG-1 PROTEIN"/>
    <property type="match status" value="1"/>
</dbReference>
<dbReference type="InterPro" id="IPR040015">
    <property type="entry name" value="UBL3-like"/>
</dbReference>
<name>A0A4Y7QAF4_9AGAM</name>
<dbReference type="Pfam" id="PF13881">
    <property type="entry name" value="Rad60-SLD_2"/>
    <property type="match status" value="1"/>
</dbReference>
<dbReference type="OrthoDB" id="1043111at2759"/>
<keyword evidence="4" id="KW-1185">Reference proteome</keyword>